<reference evidence="2 3" key="1">
    <citation type="submission" date="2024-05" db="EMBL/GenBank/DDBJ databases">
        <authorList>
            <person name="Wallberg A."/>
        </authorList>
    </citation>
    <scope>NUCLEOTIDE SEQUENCE [LARGE SCALE GENOMIC DNA]</scope>
</reference>
<dbReference type="Gene3D" id="1.20.5.1200">
    <property type="entry name" value="Alpha-tocopherol transfer"/>
    <property type="match status" value="1"/>
</dbReference>
<dbReference type="GO" id="GO:0016020">
    <property type="term" value="C:membrane"/>
    <property type="evidence" value="ECO:0007669"/>
    <property type="project" value="TreeGrafter"/>
</dbReference>
<dbReference type="GO" id="GO:1902936">
    <property type="term" value="F:phosphatidylinositol bisphosphate binding"/>
    <property type="evidence" value="ECO:0007669"/>
    <property type="project" value="TreeGrafter"/>
</dbReference>
<protein>
    <recommendedName>
        <fullName evidence="1">CRAL-TRIO domain-containing protein</fullName>
    </recommendedName>
</protein>
<dbReference type="Pfam" id="PF00650">
    <property type="entry name" value="CRAL_TRIO"/>
    <property type="match status" value="1"/>
</dbReference>
<dbReference type="AlphaFoldDB" id="A0AAV2PUN9"/>
<proteinExistence type="predicted"/>
<dbReference type="CDD" id="cd00170">
    <property type="entry name" value="SEC14"/>
    <property type="match status" value="1"/>
</dbReference>
<dbReference type="PROSITE" id="PS50191">
    <property type="entry name" value="CRAL_TRIO"/>
    <property type="match status" value="1"/>
</dbReference>
<dbReference type="EMBL" id="CAXKWB010001197">
    <property type="protein sequence ID" value="CAL4063637.1"/>
    <property type="molecule type" value="Genomic_DNA"/>
</dbReference>
<dbReference type="SUPFAM" id="SSF52087">
    <property type="entry name" value="CRAL/TRIO domain"/>
    <property type="match status" value="1"/>
</dbReference>
<dbReference type="InterPro" id="IPR036865">
    <property type="entry name" value="CRAL-TRIO_dom_sf"/>
</dbReference>
<dbReference type="Gene3D" id="3.40.525.10">
    <property type="entry name" value="CRAL-TRIO lipid binding domain"/>
    <property type="match status" value="1"/>
</dbReference>
<dbReference type="InterPro" id="IPR001251">
    <property type="entry name" value="CRAL-TRIO_dom"/>
</dbReference>
<evidence type="ECO:0000313" key="2">
    <source>
        <dbReference type="EMBL" id="CAL4063637.1"/>
    </source>
</evidence>
<dbReference type="SMART" id="SM00516">
    <property type="entry name" value="SEC14"/>
    <property type="match status" value="1"/>
</dbReference>
<sequence>MLVLARRASQRFRLFSSPEKCSYIYPMAQRSSQDYLNLTMREVLGTNRQCIRPRLPGIIGYMRCGPGPKDQPRIYGQSKAAKRTFDSGYVVEHIPLNAVRWPKGPAKYLWAAIDRQNIFSWPRLMIQPQLTGYTIGTDRLFLVTSFFNRKNSYIKSLLIKHGKGALKQYGPPPLHLYMKFSPKNFLACRPPQLNSLPKKAHQNRSRFFFSKGAWLPDQCSLDDVFRCQVILLEHIVRLPVTQLRGVAAVVDCSGLSMTQAYYLTPTHIKRMISIIQEVFPLRFKALHFVNEPNIFDWIFSFVRPFLSETLQGRLHFHGDNLASLYEYIPQESLPEELGGPLSPLDNTTLVENLKSQEEYFKDNFSYGYLPVEEPVTTVAQSSGSMLDAVSGMGSFLGGYYRRMCID</sequence>
<feature type="domain" description="CRAL-TRIO" evidence="1">
    <location>
        <begin position="173"/>
        <end position="345"/>
    </location>
</feature>
<evidence type="ECO:0000259" key="1">
    <source>
        <dbReference type="PROSITE" id="PS50191"/>
    </source>
</evidence>
<evidence type="ECO:0000313" key="3">
    <source>
        <dbReference type="Proteomes" id="UP001497623"/>
    </source>
</evidence>
<gene>
    <name evidence="2" type="ORF">MNOR_LOCUS3493</name>
</gene>
<comment type="caution">
    <text evidence="2">The sequence shown here is derived from an EMBL/GenBank/DDBJ whole genome shotgun (WGS) entry which is preliminary data.</text>
</comment>
<feature type="non-terminal residue" evidence="2">
    <location>
        <position position="406"/>
    </location>
</feature>
<dbReference type="PANTHER" id="PTHR10174">
    <property type="entry name" value="ALPHA-TOCOPHEROL TRANSFER PROTEIN-RELATED"/>
    <property type="match status" value="1"/>
</dbReference>
<keyword evidence="3" id="KW-1185">Reference proteome</keyword>
<name>A0AAV2PUN9_MEGNR</name>
<dbReference type="PRINTS" id="PR00180">
    <property type="entry name" value="CRETINALDHBP"/>
</dbReference>
<dbReference type="Proteomes" id="UP001497623">
    <property type="component" value="Unassembled WGS sequence"/>
</dbReference>
<accession>A0AAV2PUN9</accession>
<dbReference type="PANTHER" id="PTHR10174:SF130">
    <property type="entry name" value="ALPHA-TOCOPHEROL TRANSFER PROTEIN-LIKE"/>
    <property type="match status" value="1"/>
</dbReference>
<organism evidence="2 3">
    <name type="scientific">Meganyctiphanes norvegica</name>
    <name type="common">Northern krill</name>
    <name type="synonym">Thysanopoda norvegica</name>
    <dbReference type="NCBI Taxonomy" id="48144"/>
    <lineage>
        <taxon>Eukaryota</taxon>
        <taxon>Metazoa</taxon>
        <taxon>Ecdysozoa</taxon>
        <taxon>Arthropoda</taxon>
        <taxon>Crustacea</taxon>
        <taxon>Multicrustacea</taxon>
        <taxon>Malacostraca</taxon>
        <taxon>Eumalacostraca</taxon>
        <taxon>Eucarida</taxon>
        <taxon>Euphausiacea</taxon>
        <taxon>Euphausiidae</taxon>
        <taxon>Meganyctiphanes</taxon>
    </lineage>
</organism>